<evidence type="ECO:0000259" key="7">
    <source>
        <dbReference type="PROSITE" id="PS50002"/>
    </source>
</evidence>
<evidence type="ECO:0000256" key="4">
    <source>
        <dbReference type="ARBA" id="ARBA00023054"/>
    </source>
</evidence>
<feature type="domain" description="BAR" evidence="8">
    <location>
        <begin position="18"/>
        <end position="245"/>
    </location>
</feature>
<evidence type="ECO:0000256" key="3">
    <source>
        <dbReference type="ARBA" id="ARBA00022443"/>
    </source>
</evidence>
<proteinExistence type="inferred from homology"/>
<dbReference type="Pfam" id="PF03114">
    <property type="entry name" value="BAR"/>
    <property type="match status" value="1"/>
</dbReference>
<evidence type="ECO:0000313" key="10">
    <source>
        <dbReference type="Proteomes" id="UP000694388"/>
    </source>
</evidence>
<dbReference type="Pfam" id="PF14604">
    <property type="entry name" value="SH3_9"/>
    <property type="match status" value="1"/>
</dbReference>
<dbReference type="SUPFAM" id="SSF50044">
    <property type="entry name" value="SH3-domain"/>
    <property type="match status" value="1"/>
</dbReference>
<comment type="similarity">
    <text evidence="2">Belongs to the endophilin family.</text>
</comment>
<organism evidence="9 10">
    <name type="scientific">Eptatretus burgeri</name>
    <name type="common">Inshore hagfish</name>
    <dbReference type="NCBI Taxonomy" id="7764"/>
    <lineage>
        <taxon>Eukaryota</taxon>
        <taxon>Metazoa</taxon>
        <taxon>Chordata</taxon>
        <taxon>Craniata</taxon>
        <taxon>Vertebrata</taxon>
        <taxon>Cyclostomata</taxon>
        <taxon>Myxini</taxon>
        <taxon>Myxiniformes</taxon>
        <taxon>Myxinidae</taxon>
        <taxon>Eptatretinae</taxon>
        <taxon>Eptatretus</taxon>
    </lineage>
</organism>
<evidence type="ECO:0000256" key="1">
    <source>
        <dbReference type="ARBA" id="ARBA00004170"/>
    </source>
</evidence>
<dbReference type="GO" id="GO:0005737">
    <property type="term" value="C:cytoplasm"/>
    <property type="evidence" value="ECO:0007669"/>
    <property type="project" value="InterPro"/>
</dbReference>
<dbReference type="PROSITE" id="PS50002">
    <property type="entry name" value="SH3"/>
    <property type="match status" value="1"/>
</dbReference>
<keyword evidence="3 6" id="KW-0728">SH3 domain</keyword>
<keyword evidence="5" id="KW-0472">Membrane</keyword>
<keyword evidence="10" id="KW-1185">Reference proteome</keyword>
<dbReference type="InterPro" id="IPR036028">
    <property type="entry name" value="SH3-like_dom_sf"/>
</dbReference>
<reference evidence="9" key="1">
    <citation type="submission" date="2025-08" db="UniProtKB">
        <authorList>
            <consortium name="Ensembl"/>
        </authorList>
    </citation>
    <scope>IDENTIFICATION</scope>
</reference>
<dbReference type="SMART" id="SM00721">
    <property type="entry name" value="BAR"/>
    <property type="match status" value="1"/>
</dbReference>
<protein>
    <submittedName>
        <fullName evidence="9">SH3 domain containing GRB2 like 1, endophilin A2</fullName>
    </submittedName>
</protein>
<dbReference type="PRINTS" id="PR00499">
    <property type="entry name" value="P67PHOX"/>
</dbReference>
<dbReference type="PRINTS" id="PR00452">
    <property type="entry name" value="SH3DOMAIN"/>
</dbReference>
<dbReference type="Proteomes" id="UP000694388">
    <property type="component" value="Unplaced"/>
</dbReference>
<dbReference type="GO" id="GO:0016191">
    <property type="term" value="P:synaptic vesicle uncoating"/>
    <property type="evidence" value="ECO:0007669"/>
    <property type="project" value="TreeGrafter"/>
</dbReference>
<sequence>MSVAGLKKQFHKASQYVSEKVGGAEGTKLDDEFTDLEKKYDVINKAVSDVMTKTQEYLQPNLGNRMMMTVSKMRGQGKSPGYPQPEGILGDAMLKYGDEMGNNSSFGKAMAEVGEGMKKLAEVKDSLDINVQHNVLEPLQALQEKELKDIGQNLKKLESRRLDFDFKKKRQGKVPEEEVTAAEDKFKESYEVTSEALYNLIDSEVEQVSQLRSLVDAQLEYHQNAVTILQELQCCMQRRVEDSSQSKSKRTTVKDRNSWDTFTEPASFGPWGSSACKTSNSKQQGFGTSFKPKETMGTCCALYDFDAENNGELTFKEDDVITLIRKVDENWFEGSLGGQKGLFPCNYVEVQKPLPH</sequence>
<dbReference type="InterPro" id="IPR027267">
    <property type="entry name" value="AH/BAR_dom_sf"/>
</dbReference>
<dbReference type="GeneTree" id="ENSGT00940000154737"/>
<evidence type="ECO:0000256" key="5">
    <source>
        <dbReference type="ARBA" id="ARBA00023136"/>
    </source>
</evidence>
<reference evidence="9" key="2">
    <citation type="submission" date="2025-09" db="UniProtKB">
        <authorList>
            <consortium name="Ensembl"/>
        </authorList>
    </citation>
    <scope>IDENTIFICATION</scope>
</reference>
<dbReference type="SMART" id="SM00326">
    <property type="entry name" value="SH3"/>
    <property type="match status" value="1"/>
</dbReference>
<keyword evidence="4" id="KW-0175">Coiled coil</keyword>
<dbReference type="PANTHER" id="PTHR14167:SF81">
    <property type="entry name" value="ENDOPHILIN-A"/>
    <property type="match status" value="1"/>
</dbReference>
<dbReference type="InterPro" id="IPR001452">
    <property type="entry name" value="SH3_domain"/>
</dbReference>
<dbReference type="Ensembl" id="ENSEBUT00000027620.1">
    <property type="protein sequence ID" value="ENSEBUP00000027043.1"/>
    <property type="gene ID" value="ENSEBUG00000016618.1"/>
</dbReference>
<dbReference type="PANTHER" id="PTHR14167">
    <property type="entry name" value="SH3 DOMAIN-CONTAINING"/>
    <property type="match status" value="1"/>
</dbReference>
<evidence type="ECO:0000313" key="9">
    <source>
        <dbReference type="Ensembl" id="ENSEBUP00000027043.1"/>
    </source>
</evidence>
<evidence type="ECO:0000259" key="8">
    <source>
        <dbReference type="PROSITE" id="PS51021"/>
    </source>
</evidence>
<evidence type="ECO:0000256" key="2">
    <source>
        <dbReference type="ARBA" id="ARBA00006697"/>
    </source>
</evidence>
<dbReference type="GO" id="GO:0098978">
    <property type="term" value="C:glutamatergic synapse"/>
    <property type="evidence" value="ECO:0007669"/>
    <property type="project" value="TreeGrafter"/>
</dbReference>
<dbReference type="FunFam" id="2.30.30.40:FF:000072">
    <property type="entry name" value="Unconventional Myosin IB"/>
    <property type="match status" value="1"/>
</dbReference>
<comment type="subcellular location">
    <subcellularLocation>
        <location evidence="1">Membrane</location>
        <topology evidence="1">Peripheral membrane protein</topology>
    </subcellularLocation>
</comment>
<evidence type="ECO:0000256" key="6">
    <source>
        <dbReference type="PROSITE-ProRule" id="PRU00192"/>
    </source>
</evidence>
<dbReference type="Gene3D" id="2.30.30.40">
    <property type="entry name" value="SH3 Domains"/>
    <property type="match status" value="1"/>
</dbReference>
<dbReference type="GO" id="GO:0098793">
    <property type="term" value="C:presynapse"/>
    <property type="evidence" value="ECO:0007669"/>
    <property type="project" value="TreeGrafter"/>
</dbReference>
<dbReference type="InterPro" id="IPR050384">
    <property type="entry name" value="Endophilin_SH3RF"/>
</dbReference>
<accession>A0A8C4RA03</accession>
<dbReference type="AlphaFoldDB" id="A0A8C4RA03"/>
<name>A0A8C4RA03_EPTBU</name>
<dbReference type="Gene3D" id="1.20.1270.60">
    <property type="entry name" value="Arfaptin homology (AH) domain/BAR domain"/>
    <property type="match status" value="1"/>
</dbReference>
<dbReference type="PROSITE" id="PS51021">
    <property type="entry name" value="BAR"/>
    <property type="match status" value="1"/>
</dbReference>
<feature type="domain" description="SH3" evidence="7">
    <location>
        <begin position="294"/>
        <end position="353"/>
    </location>
</feature>
<dbReference type="InterPro" id="IPR004148">
    <property type="entry name" value="BAR_dom"/>
</dbReference>
<dbReference type="SUPFAM" id="SSF103657">
    <property type="entry name" value="BAR/IMD domain-like"/>
    <property type="match status" value="1"/>
</dbReference>